<feature type="transmembrane region" description="Helical" evidence="10">
    <location>
        <begin position="34"/>
        <end position="57"/>
    </location>
</feature>
<dbReference type="GO" id="GO:0019957">
    <property type="term" value="F:C-C chemokine binding"/>
    <property type="evidence" value="ECO:0007669"/>
    <property type="project" value="TreeGrafter"/>
</dbReference>
<keyword evidence="3 9" id="KW-0812">Transmembrane</keyword>
<evidence type="ECO:0000256" key="6">
    <source>
        <dbReference type="ARBA" id="ARBA00023136"/>
    </source>
</evidence>
<evidence type="ECO:0000256" key="4">
    <source>
        <dbReference type="ARBA" id="ARBA00022989"/>
    </source>
</evidence>
<evidence type="ECO:0000256" key="5">
    <source>
        <dbReference type="ARBA" id="ARBA00023040"/>
    </source>
</evidence>
<evidence type="ECO:0000313" key="13">
    <source>
        <dbReference type="Proteomes" id="UP000261420"/>
    </source>
</evidence>
<dbReference type="PANTHER" id="PTHR10489:SF730">
    <property type="entry name" value="CHEMOKINE XC RECEPTOR 1"/>
    <property type="match status" value="1"/>
</dbReference>
<keyword evidence="13" id="KW-1185">Reference proteome</keyword>
<protein>
    <recommendedName>
        <fullName evidence="11">G-protein coupled receptors family 1 profile domain-containing protein</fullName>
    </recommendedName>
</protein>
<dbReference type="PRINTS" id="PR00657">
    <property type="entry name" value="CCCHEMOKINER"/>
</dbReference>
<keyword evidence="6 10" id="KW-0472">Membrane</keyword>
<evidence type="ECO:0000256" key="7">
    <source>
        <dbReference type="ARBA" id="ARBA00023170"/>
    </source>
</evidence>
<accession>A0A3B4UNB4</accession>
<feature type="domain" description="G-protein coupled receptors family 1 profile" evidence="11">
    <location>
        <begin position="46"/>
        <end position="289"/>
    </location>
</feature>
<evidence type="ECO:0000256" key="1">
    <source>
        <dbReference type="ARBA" id="ARBA00004651"/>
    </source>
</evidence>
<dbReference type="InterPro" id="IPR050119">
    <property type="entry name" value="CCR1-9-like"/>
</dbReference>
<dbReference type="GO" id="GO:0016493">
    <property type="term" value="F:C-C chemokine receptor activity"/>
    <property type="evidence" value="ECO:0007669"/>
    <property type="project" value="TreeGrafter"/>
</dbReference>
<evidence type="ECO:0000256" key="3">
    <source>
        <dbReference type="ARBA" id="ARBA00022692"/>
    </source>
</evidence>
<evidence type="ECO:0000313" key="12">
    <source>
        <dbReference type="Ensembl" id="ENSSDUP00000020166.1"/>
    </source>
</evidence>
<comment type="subcellular location">
    <subcellularLocation>
        <location evidence="1">Cell membrane</location>
        <topology evidence="1">Multi-pass membrane protein</topology>
    </subcellularLocation>
</comment>
<dbReference type="PRINTS" id="PR00237">
    <property type="entry name" value="GPCRRHODOPSN"/>
</dbReference>
<keyword evidence="7 9" id="KW-0675">Receptor</keyword>
<dbReference type="SMART" id="SM01381">
    <property type="entry name" value="7TM_GPCR_Srsx"/>
    <property type="match status" value="1"/>
</dbReference>
<dbReference type="Proteomes" id="UP000261420">
    <property type="component" value="Unplaced"/>
</dbReference>
<dbReference type="PANTHER" id="PTHR10489">
    <property type="entry name" value="CELL ADHESION MOLECULE"/>
    <property type="match status" value="1"/>
</dbReference>
<feature type="transmembrane region" description="Helical" evidence="10">
    <location>
        <begin position="69"/>
        <end position="90"/>
    </location>
</feature>
<dbReference type="GeneTree" id="ENSGT01110000267168"/>
<dbReference type="InterPro" id="IPR000276">
    <property type="entry name" value="GPCR_Rhodpsn"/>
</dbReference>
<dbReference type="Pfam" id="PF00001">
    <property type="entry name" value="7tm_1"/>
    <property type="match status" value="1"/>
</dbReference>
<evidence type="ECO:0000259" key="11">
    <source>
        <dbReference type="PROSITE" id="PS50262"/>
    </source>
</evidence>
<keyword evidence="4 10" id="KW-1133">Transmembrane helix</keyword>
<reference evidence="12" key="2">
    <citation type="submission" date="2025-09" db="UniProtKB">
        <authorList>
            <consortium name="Ensembl"/>
        </authorList>
    </citation>
    <scope>IDENTIFICATION</scope>
</reference>
<dbReference type="GO" id="GO:0007204">
    <property type="term" value="P:positive regulation of cytosolic calcium ion concentration"/>
    <property type="evidence" value="ECO:0007669"/>
    <property type="project" value="TreeGrafter"/>
</dbReference>
<keyword evidence="8 9" id="KW-0807">Transducer</keyword>
<feature type="transmembrane region" description="Helical" evidence="10">
    <location>
        <begin position="144"/>
        <end position="162"/>
    </location>
</feature>
<dbReference type="GO" id="GO:0009897">
    <property type="term" value="C:external side of plasma membrane"/>
    <property type="evidence" value="ECO:0007669"/>
    <property type="project" value="TreeGrafter"/>
</dbReference>
<dbReference type="GO" id="GO:0006955">
    <property type="term" value="P:immune response"/>
    <property type="evidence" value="ECO:0007669"/>
    <property type="project" value="TreeGrafter"/>
</dbReference>
<dbReference type="OMA" id="ENNYTAT"/>
<feature type="transmembrane region" description="Helical" evidence="10">
    <location>
        <begin position="229"/>
        <end position="249"/>
    </location>
</feature>
<feature type="transmembrane region" description="Helical" evidence="10">
    <location>
        <begin position="192"/>
        <end position="217"/>
    </location>
</feature>
<keyword evidence="5 9" id="KW-0297">G-protein coupled receptor</keyword>
<keyword evidence="2" id="KW-1003">Cell membrane</keyword>
<proteinExistence type="inferred from homology"/>
<name>A0A3B4UNB4_SERDU</name>
<dbReference type="AlphaFoldDB" id="A0A3B4UNB4"/>
<sequence length="341" mass="38585">MVNNSAMNNTGMSNSADVVYFCDEIFDFATISGAFFILVFIFSIAGNGVLLCVLVAYENLKNVTNIFVLNLACSDLVFTFTLPFWATYFLHHWVFGDLCCKFMIAAYFVGLYSSVILLTAMTVDRFITVVLQNWPCNSAKRQRWAKGVCAAAWIISIAASLSDAVNVKAETDWDNFTTCEHPSHYDANVGHYLQVSLLFFAPLLIIVFCYTAILKTVLKSSNRKRHRTVVVVLCIVAAFFICWGPYNVVLFIKSLYEPKGCDAIERLSIVDHICQILAYCHCCMNPLLYMLSQKLRKHLLHLLPCEKDWRKNRERGIGQSTIQNTTTMLQNSAVILELHSK</sequence>
<evidence type="ECO:0000256" key="9">
    <source>
        <dbReference type="RuleBase" id="RU000688"/>
    </source>
</evidence>
<organism evidence="12 13">
    <name type="scientific">Seriola dumerili</name>
    <name type="common">Greater amberjack</name>
    <name type="synonym">Caranx dumerili</name>
    <dbReference type="NCBI Taxonomy" id="41447"/>
    <lineage>
        <taxon>Eukaryota</taxon>
        <taxon>Metazoa</taxon>
        <taxon>Chordata</taxon>
        <taxon>Craniata</taxon>
        <taxon>Vertebrata</taxon>
        <taxon>Euteleostomi</taxon>
        <taxon>Actinopterygii</taxon>
        <taxon>Neopterygii</taxon>
        <taxon>Teleostei</taxon>
        <taxon>Neoteleostei</taxon>
        <taxon>Acanthomorphata</taxon>
        <taxon>Carangaria</taxon>
        <taxon>Carangiformes</taxon>
        <taxon>Carangidae</taxon>
        <taxon>Seriola</taxon>
    </lineage>
</organism>
<evidence type="ECO:0000256" key="2">
    <source>
        <dbReference type="ARBA" id="ARBA00022475"/>
    </source>
</evidence>
<dbReference type="InterPro" id="IPR000355">
    <property type="entry name" value="Chemokine_rcpt"/>
</dbReference>
<dbReference type="PROSITE" id="PS00237">
    <property type="entry name" value="G_PROTEIN_RECEP_F1_1"/>
    <property type="match status" value="1"/>
</dbReference>
<reference evidence="12" key="1">
    <citation type="submission" date="2025-08" db="UniProtKB">
        <authorList>
            <consortium name="Ensembl"/>
        </authorList>
    </citation>
    <scope>IDENTIFICATION</scope>
</reference>
<dbReference type="Gene3D" id="1.20.1070.10">
    <property type="entry name" value="Rhodopsin 7-helix transmembrane proteins"/>
    <property type="match status" value="1"/>
</dbReference>
<evidence type="ECO:0000256" key="8">
    <source>
        <dbReference type="ARBA" id="ARBA00023224"/>
    </source>
</evidence>
<dbReference type="STRING" id="41447.ENSSDUP00000020166"/>
<dbReference type="GO" id="GO:0019722">
    <property type="term" value="P:calcium-mediated signaling"/>
    <property type="evidence" value="ECO:0007669"/>
    <property type="project" value="TreeGrafter"/>
</dbReference>
<comment type="similarity">
    <text evidence="9">Belongs to the G-protein coupled receptor 1 family.</text>
</comment>
<feature type="transmembrane region" description="Helical" evidence="10">
    <location>
        <begin position="102"/>
        <end position="123"/>
    </location>
</feature>
<dbReference type="InterPro" id="IPR017452">
    <property type="entry name" value="GPCR_Rhodpsn_7TM"/>
</dbReference>
<dbReference type="Ensembl" id="ENSSDUT00000020520.1">
    <property type="protein sequence ID" value="ENSSDUP00000020166.1"/>
    <property type="gene ID" value="ENSSDUG00000014659.1"/>
</dbReference>
<dbReference type="PROSITE" id="PS50262">
    <property type="entry name" value="G_PROTEIN_RECEP_F1_2"/>
    <property type="match status" value="1"/>
</dbReference>
<dbReference type="SUPFAM" id="SSF81321">
    <property type="entry name" value="Family A G protein-coupled receptor-like"/>
    <property type="match status" value="1"/>
</dbReference>
<evidence type="ECO:0000256" key="10">
    <source>
        <dbReference type="SAM" id="Phobius"/>
    </source>
</evidence>
<dbReference type="GO" id="GO:0060326">
    <property type="term" value="P:cell chemotaxis"/>
    <property type="evidence" value="ECO:0007669"/>
    <property type="project" value="TreeGrafter"/>
</dbReference>